<dbReference type="GO" id="GO:0000160">
    <property type="term" value="P:phosphorelay signal transduction system"/>
    <property type="evidence" value="ECO:0007669"/>
    <property type="project" value="InterPro"/>
</dbReference>
<dbReference type="AlphaFoldDB" id="A0A0D5C4V3"/>
<dbReference type="InterPro" id="IPR001789">
    <property type="entry name" value="Sig_transdc_resp-reg_receiver"/>
</dbReference>
<dbReference type="Pfam" id="PF00072">
    <property type="entry name" value="Response_reg"/>
    <property type="match status" value="1"/>
</dbReference>
<reference evidence="3" key="1">
    <citation type="submission" date="2015-03" db="EMBL/GenBank/DDBJ databases">
        <title>Characterization of two novel Thaumarchaeota isolated from the Northern Adriatic Sea.</title>
        <authorList>
            <person name="Bayer B."/>
            <person name="Vojvoda J."/>
            <person name="Offre P."/>
            <person name="Srivastava A."/>
            <person name="Elisabeth N."/>
            <person name="Garcia J.A.L."/>
            <person name="Schleper C."/>
            <person name="Herndl G.J."/>
        </authorList>
    </citation>
    <scope>NUCLEOTIDE SEQUENCE [LARGE SCALE GENOMIC DNA]</scope>
    <source>
        <strain evidence="3">NF5</strain>
    </source>
</reference>
<dbReference type="KEGG" id="nin:NADRNF5_2088"/>
<dbReference type="EMBL" id="CP011070">
    <property type="protein sequence ID" value="AJW71761.1"/>
    <property type="molecule type" value="Genomic_DNA"/>
</dbReference>
<gene>
    <name evidence="2" type="primary">cheB</name>
    <name evidence="2" type="ORF">NADRNF5_2088</name>
</gene>
<dbReference type="STRING" id="1580092.NADRNF5_2088"/>
<reference evidence="2 3" key="2">
    <citation type="journal article" date="2016" name="ISME J.">
        <title>Physiological and genomic characterization of two novel marine thaumarchaeal strains indicates niche differentiation.</title>
        <authorList>
            <person name="Bayer B."/>
            <person name="Vojvoda J."/>
            <person name="Offre P."/>
            <person name="Alves R.J."/>
            <person name="Elisabeth N.H."/>
            <person name="Garcia J.A."/>
            <person name="Volland J.M."/>
            <person name="Srivastava A."/>
            <person name="Schleper C."/>
            <person name="Herndl G.J."/>
        </authorList>
    </citation>
    <scope>NUCLEOTIDE SEQUENCE [LARGE SCALE GENOMIC DNA]</scope>
    <source>
        <strain evidence="2 3">NF5</strain>
    </source>
</reference>
<name>A0A0D5C4V3_9ARCH</name>
<proteinExistence type="predicted"/>
<dbReference type="PANTHER" id="PTHR42872:SF6">
    <property type="entry name" value="PROTEIN-GLUTAMATE METHYLESTERASE_PROTEIN-GLUTAMINE GLUTAMINASE"/>
    <property type="match status" value="1"/>
</dbReference>
<sequence>MKIIIINDSRAMRLFIEETIKSFSECQIIGSYFNAEHALDNIQFNEPDVIILDLEMPKMDGITFLERLNDGKMYPTIVLSNYATEGSKIVNDAISLGAVDSLLPPLSNRDIDIKAFKIMLRHKIIKASLRSKRYSLSCQ</sequence>
<dbReference type="RefSeq" id="WP_082052013.1">
    <property type="nucleotide sequence ID" value="NZ_CP011070.1"/>
</dbReference>
<dbReference type="OrthoDB" id="2857at2157"/>
<dbReference type="HOGENOM" id="CLU_000445_69_15_2"/>
<evidence type="ECO:0000313" key="2">
    <source>
        <dbReference type="EMBL" id="AJW71761.1"/>
    </source>
</evidence>
<protein>
    <submittedName>
        <fullName evidence="2">Chemotaxis response regulator protein-glutamate methylesterase</fullName>
    </submittedName>
</protein>
<dbReference type="SUPFAM" id="SSF52172">
    <property type="entry name" value="CheY-like"/>
    <property type="match status" value="1"/>
</dbReference>
<organism evidence="2 3">
    <name type="scientific">Nitrosopumilus adriaticus</name>
    <dbReference type="NCBI Taxonomy" id="1580092"/>
    <lineage>
        <taxon>Archaea</taxon>
        <taxon>Nitrososphaerota</taxon>
        <taxon>Nitrososphaeria</taxon>
        <taxon>Nitrosopumilales</taxon>
        <taxon>Nitrosopumilaceae</taxon>
        <taxon>Nitrosopumilus</taxon>
    </lineage>
</organism>
<feature type="domain" description="Response regulatory" evidence="1">
    <location>
        <begin position="2"/>
        <end position="119"/>
    </location>
</feature>
<evidence type="ECO:0000313" key="3">
    <source>
        <dbReference type="Proteomes" id="UP000032408"/>
    </source>
</evidence>
<dbReference type="InterPro" id="IPR011006">
    <property type="entry name" value="CheY-like_superfamily"/>
</dbReference>
<dbReference type="Gene3D" id="3.40.50.2300">
    <property type="match status" value="1"/>
</dbReference>
<evidence type="ECO:0000259" key="1">
    <source>
        <dbReference type="PROSITE" id="PS50110"/>
    </source>
</evidence>
<dbReference type="CDD" id="cd17541">
    <property type="entry name" value="REC_CheB-like"/>
    <property type="match status" value="1"/>
</dbReference>
<dbReference type="GeneID" id="24821254"/>
<dbReference type="PROSITE" id="PS50110">
    <property type="entry name" value="RESPONSE_REGULATORY"/>
    <property type="match status" value="1"/>
</dbReference>
<dbReference type="PANTHER" id="PTHR42872">
    <property type="entry name" value="PROTEIN-GLUTAMATE METHYLESTERASE/PROTEIN-GLUTAMINE GLUTAMINASE"/>
    <property type="match status" value="1"/>
</dbReference>
<keyword evidence="3" id="KW-1185">Reference proteome</keyword>
<dbReference type="Proteomes" id="UP000032408">
    <property type="component" value="Chromosome"/>
</dbReference>
<dbReference type="SMART" id="SM00448">
    <property type="entry name" value="REC"/>
    <property type="match status" value="1"/>
</dbReference>
<accession>A0A0D5C4V3</accession>